<organism evidence="3 4">
    <name type="scientific">Actinidia rufa</name>
    <dbReference type="NCBI Taxonomy" id="165716"/>
    <lineage>
        <taxon>Eukaryota</taxon>
        <taxon>Viridiplantae</taxon>
        <taxon>Streptophyta</taxon>
        <taxon>Embryophyta</taxon>
        <taxon>Tracheophyta</taxon>
        <taxon>Spermatophyta</taxon>
        <taxon>Magnoliopsida</taxon>
        <taxon>eudicotyledons</taxon>
        <taxon>Gunneridae</taxon>
        <taxon>Pentapetalae</taxon>
        <taxon>asterids</taxon>
        <taxon>Ericales</taxon>
        <taxon>Actinidiaceae</taxon>
        <taxon>Actinidia</taxon>
    </lineage>
</organism>
<dbReference type="OrthoDB" id="513620at2759"/>
<dbReference type="PANTHER" id="PTHR47592:SF27">
    <property type="entry name" value="OS08G0421700 PROTEIN"/>
    <property type="match status" value="1"/>
</dbReference>
<feature type="compositionally biased region" description="Basic and acidic residues" evidence="1">
    <location>
        <begin position="258"/>
        <end position="268"/>
    </location>
</feature>
<comment type="caution">
    <text evidence="3">The sequence shown here is derived from an EMBL/GenBank/DDBJ whole genome shotgun (WGS) entry which is preliminary data.</text>
</comment>
<keyword evidence="4" id="KW-1185">Reference proteome</keyword>
<dbReference type="PANTHER" id="PTHR47592">
    <property type="entry name" value="PBF68 PROTEIN"/>
    <property type="match status" value="1"/>
</dbReference>
<evidence type="ECO:0000256" key="1">
    <source>
        <dbReference type="SAM" id="MobiDB-lite"/>
    </source>
</evidence>
<dbReference type="EMBL" id="BJWL01000029">
    <property type="protein sequence ID" value="GFZ21518.1"/>
    <property type="molecule type" value="Genomic_DNA"/>
</dbReference>
<protein>
    <recommendedName>
        <fullName evidence="2">Retrovirus-related Pol polyprotein from transposon TNT 1-94-like beta-barrel domain-containing protein</fullName>
    </recommendedName>
</protein>
<feature type="region of interest" description="Disordered" evidence="1">
    <location>
        <begin position="374"/>
        <end position="407"/>
    </location>
</feature>
<feature type="region of interest" description="Disordered" evidence="1">
    <location>
        <begin position="258"/>
        <end position="285"/>
    </location>
</feature>
<feature type="compositionally biased region" description="Basic and acidic residues" evidence="1">
    <location>
        <begin position="276"/>
        <end position="285"/>
    </location>
</feature>
<dbReference type="InterPro" id="IPR054722">
    <property type="entry name" value="PolX-like_BBD"/>
</dbReference>
<proteinExistence type="predicted"/>
<sequence length="424" mass="47539">MEEILFCKDLHDPLENKGEKSTEKKDEEWIKMNRKTIGLIRQCIGYEVFHYVTQETSAYDLWTKLEKMYQAKTSRNMALLMRRLMNLKLQRGTVAEYTSSTASEFFTRELGDIGGFSQQFCIGWEVDYEYSQGCPVQRRSTKKRDGHDRAKDKKMFSTYAACEGLVRMANNTTNKVVGKGTVQFRMADGRSVTLTEVRHVPKLRKNLISIGMLDSMGCSIAVKGGILRISKGNKEMLRGRKTRGLYRLEGNVQTERDAVRHGSSDIRRKNGQGKQQDVHRKVQRKETKSILKSCTSISATSPKRVSFALDLISGRGARHLSEKVQALQSGSALPIDEGKVSQMQSCRSYGGAGSEGFRKDNLKTSDYPPMGWRGEIVGSSPSSLSKKAPKESKTETLPPSSMVNNGGMNELSHELILSALRPIN</sequence>
<dbReference type="Proteomes" id="UP000585474">
    <property type="component" value="Unassembled WGS sequence"/>
</dbReference>
<dbReference type="AlphaFoldDB" id="A0A7J0HEP7"/>
<feature type="domain" description="Retrovirus-related Pol polyprotein from transposon TNT 1-94-like beta-barrel" evidence="2">
    <location>
        <begin position="151"/>
        <end position="218"/>
    </location>
</feature>
<dbReference type="Pfam" id="PF22936">
    <property type="entry name" value="Pol_BBD"/>
    <property type="match status" value="1"/>
</dbReference>
<evidence type="ECO:0000259" key="2">
    <source>
        <dbReference type="Pfam" id="PF22936"/>
    </source>
</evidence>
<feature type="compositionally biased region" description="Polar residues" evidence="1">
    <location>
        <begin position="395"/>
        <end position="407"/>
    </location>
</feature>
<evidence type="ECO:0000313" key="3">
    <source>
        <dbReference type="EMBL" id="GFZ21518.1"/>
    </source>
</evidence>
<reference evidence="3 4" key="1">
    <citation type="submission" date="2019-07" db="EMBL/GenBank/DDBJ databases">
        <title>De Novo Assembly of kiwifruit Actinidia rufa.</title>
        <authorList>
            <person name="Sugita-Konishi S."/>
            <person name="Sato K."/>
            <person name="Mori E."/>
            <person name="Abe Y."/>
            <person name="Kisaki G."/>
            <person name="Hamano K."/>
            <person name="Suezawa K."/>
            <person name="Otani M."/>
            <person name="Fukuda T."/>
            <person name="Manabe T."/>
            <person name="Gomi K."/>
            <person name="Tabuchi M."/>
            <person name="Akimitsu K."/>
            <person name="Kataoka I."/>
        </authorList>
    </citation>
    <scope>NUCLEOTIDE SEQUENCE [LARGE SCALE GENOMIC DNA]</scope>
    <source>
        <strain evidence="4">cv. Fuchu</strain>
    </source>
</reference>
<accession>A0A7J0HEP7</accession>
<name>A0A7J0HEP7_9ERIC</name>
<evidence type="ECO:0000313" key="4">
    <source>
        <dbReference type="Proteomes" id="UP000585474"/>
    </source>
</evidence>
<gene>
    <name evidence="3" type="ORF">Acr_29g0006800</name>
</gene>
<dbReference type="Pfam" id="PF14223">
    <property type="entry name" value="Retrotran_gag_2"/>
    <property type="match status" value="1"/>
</dbReference>